<dbReference type="InterPro" id="IPR000242">
    <property type="entry name" value="PTP_cat"/>
</dbReference>
<feature type="coiled-coil region" evidence="12">
    <location>
        <begin position="296"/>
        <end position="323"/>
    </location>
</feature>
<dbReference type="SMART" id="SM00404">
    <property type="entry name" value="PTPc_motif"/>
    <property type="match status" value="1"/>
</dbReference>
<evidence type="ECO:0000259" key="15">
    <source>
        <dbReference type="PROSITE" id="PS50056"/>
    </source>
</evidence>
<dbReference type="Ensembl" id="ENSMMOT00000024066.1">
    <property type="protein sequence ID" value="ENSMMOP00000023670.1"/>
    <property type="gene ID" value="ENSMMOG00000018010.1"/>
</dbReference>
<evidence type="ECO:0000256" key="10">
    <source>
        <dbReference type="PIRSR" id="PIRSR000926-1"/>
    </source>
</evidence>
<dbReference type="PROSITE" id="PS00383">
    <property type="entry name" value="TYR_PHOSPHATASE_1"/>
    <property type="match status" value="1"/>
</dbReference>
<comment type="catalytic activity">
    <reaction evidence="9">
        <text>O-phospho-L-tyrosyl-[protein] + H2O = L-tyrosyl-[protein] + phosphate</text>
        <dbReference type="Rhea" id="RHEA:10684"/>
        <dbReference type="Rhea" id="RHEA-COMP:10136"/>
        <dbReference type="Rhea" id="RHEA-COMP:20101"/>
        <dbReference type="ChEBI" id="CHEBI:15377"/>
        <dbReference type="ChEBI" id="CHEBI:43474"/>
        <dbReference type="ChEBI" id="CHEBI:46858"/>
        <dbReference type="ChEBI" id="CHEBI:61978"/>
        <dbReference type="EC" id="3.1.3.48"/>
    </reaction>
</comment>
<evidence type="ECO:0000256" key="1">
    <source>
        <dbReference type="ARBA" id="ARBA00004240"/>
    </source>
</evidence>
<feature type="binding site" evidence="11">
    <location>
        <position position="159"/>
    </location>
    <ligand>
        <name>substrate</name>
    </ligand>
</feature>
<keyword evidence="12" id="KW-0175">Coiled coil</keyword>
<dbReference type="GO" id="GO:0004726">
    <property type="term" value="F:non-membrane spanning protein tyrosine phosphatase activity"/>
    <property type="evidence" value="ECO:0007669"/>
    <property type="project" value="TreeGrafter"/>
</dbReference>
<evidence type="ECO:0000256" key="8">
    <source>
        <dbReference type="ARBA" id="ARBA00023136"/>
    </source>
</evidence>
<dbReference type="PIRSF" id="PIRSF000926">
    <property type="entry name" value="Tyr-Ptase_nr1"/>
    <property type="match status" value="1"/>
</dbReference>
<dbReference type="PANTHER" id="PTHR46047">
    <property type="entry name" value="TYROSINE-PROTEIN PHOSPHATASE NON-RECEPTOR TYPE 61F"/>
    <property type="match status" value="1"/>
</dbReference>
<dbReference type="OMA" id="EYTCNES"/>
<keyword evidence="4" id="KW-0597">Phosphoprotein</keyword>
<dbReference type="GO" id="GO:0005783">
    <property type="term" value="C:endoplasmic reticulum"/>
    <property type="evidence" value="ECO:0007669"/>
    <property type="project" value="UniProtKB-SubCell"/>
</dbReference>
<evidence type="ECO:0000256" key="2">
    <source>
        <dbReference type="ARBA" id="ARBA00004308"/>
    </source>
</evidence>
<dbReference type="InterPro" id="IPR029021">
    <property type="entry name" value="Prot-tyrosine_phosphatase-like"/>
</dbReference>
<feature type="domain" description="Tyrosine specific protein phosphatases" evidence="15">
    <location>
        <begin position="167"/>
        <end position="246"/>
    </location>
</feature>
<evidence type="ECO:0000256" key="5">
    <source>
        <dbReference type="ARBA" id="ARBA00022801"/>
    </source>
</evidence>
<dbReference type="GO" id="GO:0070373">
    <property type="term" value="P:negative regulation of ERK1 and ERK2 cascade"/>
    <property type="evidence" value="ECO:0007669"/>
    <property type="project" value="TreeGrafter"/>
</dbReference>
<dbReference type="InterPro" id="IPR012265">
    <property type="entry name" value="Ptpn1/Ptpn2"/>
</dbReference>
<proteinExistence type="inferred from homology"/>
<feature type="active site" description="Phosphocysteine intermediate" evidence="10">
    <location>
        <position position="193"/>
    </location>
</feature>
<feature type="transmembrane region" description="Helical" evidence="13">
    <location>
        <begin position="333"/>
        <end position="354"/>
    </location>
</feature>
<dbReference type="GO" id="GO:0005634">
    <property type="term" value="C:nucleus"/>
    <property type="evidence" value="ECO:0007669"/>
    <property type="project" value="TreeGrafter"/>
</dbReference>
<protein>
    <recommendedName>
        <fullName evidence="9">Tyrosine-protein phosphatase non-receptor type</fullName>
        <ecNumber evidence="9">3.1.3.48</ecNumber>
    </recommendedName>
</protein>
<organism evidence="16 17">
    <name type="scientific">Mola mola</name>
    <name type="common">Ocean sunfish</name>
    <name type="synonym">Tetraodon mola</name>
    <dbReference type="NCBI Taxonomy" id="94237"/>
    <lineage>
        <taxon>Eukaryota</taxon>
        <taxon>Metazoa</taxon>
        <taxon>Chordata</taxon>
        <taxon>Craniata</taxon>
        <taxon>Vertebrata</taxon>
        <taxon>Euteleostomi</taxon>
        <taxon>Actinopterygii</taxon>
        <taxon>Neopterygii</taxon>
        <taxon>Teleostei</taxon>
        <taxon>Neoteleostei</taxon>
        <taxon>Acanthomorphata</taxon>
        <taxon>Eupercaria</taxon>
        <taxon>Tetraodontiformes</taxon>
        <taxon>Molidae</taxon>
        <taxon>Mola</taxon>
    </lineage>
</organism>
<dbReference type="SMART" id="SM00194">
    <property type="entry name" value="PTPc"/>
    <property type="match status" value="1"/>
</dbReference>
<keyword evidence="13" id="KW-1133">Transmembrane helix</keyword>
<dbReference type="InterPro" id="IPR003595">
    <property type="entry name" value="Tyr_Pase_cat"/>
</dbReference>
<dbReference type="SUPFAM" id="SSF52799">
    <property type="entry name" value="(Phosphotyrosine protein) phosphatases II"/>
    <property type="match status" value="1"/>
</dbReference>
<evidence type="ECO:0000256" key="9">
    <source>
        <dbReference type="PIRNR" id="PIRNR000926"/>
    </source>
</evidence>
<dbReference type="InterPro" id="IPR051985">
    <property type="entry name" value="NR_tyrosine_phosphatase"/>
</dbReference>
<name>A0A3Q3X666_MOLML</name>
<dbReference type="PANTHER" id="PTHR46047:SF1">
    <property type="entry name" value="TYROSINE-PROTEIN PHOSPHATASE NON-RECEPTOR TYPE 2"/>
    <property type="match status" value="1"/>
</dbReference>
<evidence type="ECO:0000256" key="12">
    <source>
        <dbReference type="SAM" id="Coils"/>
    </source>
</evidence>
<evidence type="ECO:0000256" key="7">
    <source>
        <dbReference type="ARBA" id="ARBA00022912"/>
    </source>
</evidence>
<comment type="similarity">
    <text evidence="3 9">Belongs to the protein-tyrosine phosphatase family. Non-receptor class 1 subfamily.</text>
</comment>
<feature type="binding site" evidence="11">
    <location>
        <begin position="193"/>
        <end position="199"/>
    </location>
    <ligand>
        <name>substrate</name>
    </ligand>
</feature>
<feature type="binding site" evidence="11">
    <location>
        <position position="240"/>
    </location>
    <ligand>
        <name>substrate</name>
    </ligand>
</feature>
<keyword evidence="5 9" id="KW-0378">Hydrolase</keyword>
<keyword evidence="13" id="KW-0812">Transmembrane</keyword>
<dbReference type="GO" id="GO:0019901">
    <property type="term" value="F:protein kinase binding"/>
    <property type="evidence" value="ECO:0007669"/>
    <property type="project" value="TreeGrafter"/>
</dbReference>
<evidence type="ECO:0000313" key="17">
    <source>
        <dbReference type="Proteomes" id="UP000261620"/>
    </source>
</evidence>
<keyword evidence="8 13" id="KW-0472">Membrane</keyword>
<evidence type="ECO:0000256" key="3">
    <source>
        <dbReference type="ARBA" id="ARBA00009701"/>
    </source>
</evidence>
<dbReference type="PRINTS" id="PR00700">
    <property type="entry name" value="PRTYPHPHTASE"/>
</dbReference>
<dbReference type="PROSITE" id="PS50055">
    <property type="entry name" value="TYR_PHOSPHATASE_PTP"/>
    <property type="match status" value="1"/>
</dbReference>
<keyword evidence="6" id="KW-0256">Endoplasmic reticulum</keyword>
<feature type="domain" description="Tyrosine-protein phosphatase" evidence="14">
    <location>
        <begin position="22"/>
        <end position="255"/>
    </location>
</feature>
<evidence type="ECO:0000256" key="4">
    <source>
        <dbReference type="ARBA" id="ARBA00022553"/>
    </source>
</evidence>
<comment type="subcellular location">
    <subcellularLocation>
        <location evidence="2">Endomembrane system</location>
    </subcellularLocation>
    <subcellularLocation>
        <location evidence="1">Endoplasmic reticulum</location>
    </subcellularLocation>
</comment>
<dbReference type="GO" id="GO:0046426">
    <property type="term" value="P:negative regulation of receptor signaling pathway via JAK-STAT"/>
    <property type="evidence" value="ECO:0007669"/>
    <property type="project" value="TreeGrafter"/>
</dbReference>
<keyword evidence="17" id="KW-1185">Reference proteome</keyword>
<evidence type="ECO:0000256" key="11">
    <source>
        <dbReference type="PIRSR" id="PIRSR000926-2"/>
    </source>
</evidence>
<sequence length="355" mass="40673">MEQQFEDIDSSGSWQNLYNLTRYTHFAVYHDHSRVKLRNSGNDYINASSVMMEEAQRAYILSQGPLRNTCGHFWLMIWEQCSKAVIMLNRVIEKGSEKCAQYWPTGVELQMSFTDTGFVVRLLSEEDQSYYTIRVLELQNTTTGELREIYHFHYTTWPDFGVPESPASFLNFLLKVRESGSLGPEHGPSVVHCSAGIGRSGTFALVDTCLVLMDRRKNPSSVDIQKVLLDMRKYRMGLIQTPDQLRFSYMAVIEGARLTLTGLILKFSGASGPLCMRDLHAVFAKPSTHSHCSVRKRHREERIANTSQKLQQMKQRLSESERNQEKWQHWRPVLLYVGAGAAVAIGLLVCWMYSQ</sequence>
<dbReference type="AlphaFoldDB" id="A0A3Q3X666"/>
<evidence type="ECO:0000259" key="14">
    <source>
        <dbReference type="PROSITE" id="PS50055"/>
    </source>
</evidence>
<dbReference type="InterPro" id="IPR000387">
    <property type="entry name" value="Tyr_Pase_dom"/>
</dbReference>
<dbReference type="PROSITE" id="PS50056">
    <property type="entry name" value="TYR_PHOSPHATASE_2"/>
    <property type="match status" value="1"/>
</dbReference>
<dbReference type="Pfam" id="PF00102">
    <property type="entry name" value="Y_phosphatase"/>
    <property type="match status" value="1"/>
</dbReference>
<evidence type="ECO:0000313" key="16">
    <source>
        <dbReference type="Ensembl" id="ENSMMOP00000023670.1"/>
    </source>
</evidence>
<dbReference type="EC" id="3.1.3.48" evidence="9"/>
<accession>A0A3Q3X666</accession>
<reference evidence="16" key="2">
    <citation type="submission" date="2025-09" db="UniProtKB">
        <authorList>
            <consortium name="Ensembl"/>
        </authorList>
    </citation>
    <scope>IDENTIFICATION</scope>
</reference>
<dbReference type="InterPro" id="IPR016130">
    <property type="entry name" value="Tyr_Pase_AS"/>
</dbReference>
<dbReference type="Gene3D" id="3.90.190.10">
    <property type="entry name" value="Protein tyrosine phosphatase superfamily"/>
    <property type="match status" value="1"/>
</dbReference>
<evidence type="ECO:0000256" key="13">
    <source>
        <dbReference type="SAM" id="Phobius"/>
    </source>
</evidence>
<dbReference type="Proteomes" id="UP000261620">
    <property type="component" value="Unplaced"/>
</dbReference>
<evidence type="ECO:0000256" key="6">
    <source>
        <dbReference type="ARBA" id="ARBA00022824"/>
    </source>
</evidence>
<reference evidence="16" key="1">
    <citation type="submission" date="2025-08" db="UniProtKB">
        <authorList>
            <consortium name="Ensembl"/>
        </authorList>
    </citation>
    <scope>IDENTIFICATION</scope>
</reference>
<keyword evidence="7 9" id="KW-0904">Protein phosphatase</keyword>